<gene>
    <name evidence="4" type="ORF">A5888_000366</name>
    <name evidence="3" type="ORF">A5888_000399</name>
</gene>
<dbReference type="EMBL" id="NGMM01000001">
    <property type="protein sequence ID" value="OTP18585.1"/>
    <property type="molecule type" value="Genomic_DNA"/>
</dbReference>
<dbReference type="GO" id="GO:0010181">
    <property type="term" value="F:FMN binding"/>
    <property type="evidence" value="ECO:0007669"/>
    <property type="project" value="InterPro"/>
</dbReference>
<feature type="domain" description="FMN-binding" evidence="2">
    <location>
        <begin position="65"/>
        <end position="132"/>
    </location>
</feature>
<dbReference type="Pfam" id="PF04205">
    <property type="entry name" value="FMN_bind"/>
    <property type="match status" value="1"/>
</dbReference>
<reference evidence="3" key="1">
    <citation type="submission" date="2017-05" db="EMBL/GenBank/DDBJ databases">
        <title>The Genome Sequence of Enterococcus sp. 9E7_DIV0242.</title>
        <authorList>
            <consortium name="The Broad Institute Genomics Platform"/>
            <consortium name="The Broad Institute Genomic Center for Infectious Diseases"/>
            <person name="Earl A."/>
            <person name="Manson A."/>
            <person name="Schwartman J."/>
            <person name="Gilmore M."/>
            <person name="Abouelleil A."/>
            <person name="Cao P."/>
            <person name="Chapman S."/>
            <person name="Cusick C."/>
            <person name="Shea T."/>
            <person name="Young S."/>
            <person name="Neafsey D."/>
            <person name="Nusbaum C."/>
            <person name="Birren B."/>
        </authorList>
    </citation>
    <scope>NUCLEOTIDE SEQUENCE [LARGE SCALE GENOMIC DNA]</scope>
    <source>
        <strain evidence="3">9E7_DIV0242</strain>
    </source>
</reference>
<dbReference type="InterPro" id="IPR007329">
    <property type="entry name" value="FMN-bd"/>
</dbReference>
<dbReference type="GO" id="GO:0016020">
    <property type="term" value="C:membrane"/>
    <property type="evidence" value="ECO:0007669"/>
    <property type="project" value="InterPro"/>
</dbReference>
<keyword evidence="1" id="KW-1133">Transmembrane helix</keyword>
<protein>
    <recommendedName>
        <fullName evidence="2">FMN-binding domain-containing protein</fullName>
    </recommendedName>
</protein>
<evidence type="ECO:0000313" key="5">
    <source>
        <dbReference type="Proteomes" id="UP000195141"/>
    </source>
</evidence>
<keyword evidence="1" id="KW-0472">Membrane</keyword>
<keyword evidence="1" id="KW-0812">Transmembrane</keyword>
<name>A0A242KBN5_9ENTE</name>
<dbReference type="Proteomes" id="UP000195141">
    <property type="component" value="Chromosome"/>
</dbReference>
<evidence type="ECO:0000313" key="4">
    <source>
        <dbReference type="EMBL" id="WYJ88647.1"/>
    </source>
</evidence>
<dbReference type="AlphaFoldDB" id="A0A242KBN5"/>
<feature type="transmembrane region" description="Helical" evidence="1">
    <location>
        <begin position="7"/>
        <end position="28"/>
    </location>
</feature>
<sequence length="135" mass="14682">MKHKKKMIYWIVGLVVVASLIFGGNYLYRMQKYKTIVAAIEIAPVDLTQISDGVYTGQFDAVLVGAKTKVTVKSNQITAVELMEHKTELGAKAEKIVDSVVSQQSVQVDAVSGATNSSKVILKSIEKALHSKVSE</sequence>
<reference evidence="4" key="2">
    <citation type="submission" date="2017-05" db="EMBL/GenBank/DDBJ databases">
        <authorList>
            <consortium name="The Broad Institute Genomics Platform"/>
            <consortium name="The Broad Institute Genomic Center for Infectious Diseases"/>
            <person name="Earl A."/>
            <person name="Manson A."/>
            <person name="Schwartman J."/>
            <person name="Gilmore M."/>
            <person name="Abouelleil A."/>
            <person name="Cao P."/>
            <person name="Chapman S."/>
            <person name="Cusick C."/>
            <person name="Shea T."/>
            <person name="Young S."/>
            <person name="Neafsey D."/>
            <person name="Nusbaum C."/>
            <person name="Birren B."/>
        </authorList>
    </citation>
    <scope>NUCLEOTIDE SEQUENCE</scope>
    <source>
        <strain evidence="4">9E7_DIV0242</strain>
    </source>
</reference>
<dbReference type="RefSeq" id="WP_086347557.1">
    <property type="nucleotide sequence ID" value="NZ_CP147247.1"/>
</dbReference>
<dbReference type="OrthoDB" id="307864at2"/>
<accession>A0A242KBN5</accession>
<dbReference type="Gene3D" id="3.90.1010.20">
    <property type="match status" value="1"/>
</dbReference>
<dbReference type="EMBL" id="CP147247">
    <property type="protein sequence ID" value="WYJ88647.1"/>
    <property type="molecule type" value="Genomic_DNA"/>
</dbReference>
<evidence type="ECO:0000313" key="3">
    <source>
        <dbReference type="EMBL" id="OTP18585.1"/>
    </source>
</evidence>
<evidence type="ECO:0000256" key="1">
    <source>
        <dbReference type="SAM" id="Phobius"/>
    </source>
</evidence>
<keyword evidence="5" id="KW-1185">Reference proteome</keyword>
<reference evidence="4" key="3">
    <citation type="submission" date="2024-03" db="EMBL/GenBank/DDBJ databases">
        <title>The Genome Sequence of Enterococcus sp. DIV0242b.</title>
        <authorList>
            <consortium name="The Broad Institute Genomics Platform"/>
            <consortium name="The Broad Institute Microbial Omics Core"/>
            <consortium name="The Broad Institute Genomic Center for Infectious Diseases"/>
            <person name="Earl A."/>
            <person name="Manson A."/>
            <person name="Gilmore M."/>
            <person name="Schwartman J."/>
            <person name="Shea T."/>
            <person name="Abouelleil A."/>
            <person name="Cao P."/>
            <person name="Chapman S."/>
            <person name="Cusick C."/>
            <person name="Young S."/>
            <person name="Neafsey D."/>
            <person name="Nusbaum C."/>
            <person name="Birren B."/>
        </authorList>
    </citation>
    <scope>NUCLEOTIDE SEQUENCE</scope>
    <source>
        <strain evidence="4">9E7_DIV0242</strain>
    </source>
</reference>
<organism evidence="3">
    <name type="scientific">Candidatus Enterococcus clewellii</name>
    <dbReference type="NCBI Taxonomy" id="1834193"/>
    <lineage>
        <taxon>Bacteria</taxon>
        <taxon>Bacillati</taxon>
        <taxon>Bacillota</taxon>
        <taxon>Bacilli</taxon>
        <taxon>Lactobacillales</taxon>
        <taxon>Enterococcaceae</taxon>
        <taxon>Enterococcus</taxon>
    </lineage>
</organism>
<evidence type="ECO:0000259" key="2">
    <source>
        <dbReference type="SMART" id="SM00900"/>
    </source>
</evidence>
<proteinExistence type="predicted"/>
<dbReference type="SMART" id="SM00900">
    <property type="entry name" value="FMN_bind"/>
    <property type="match status" value="1"/>
</dbReference>